<feature type="compositionally biased region" description="Basic residues" evidence="18">
    <location>
        <begin position="2118"/>
        <end position="2129"/>
    </location>
</feature>
<evidence type="ECO:0000256" key="11">
    <source>
        <dbReference type="ARBA" id="ARBA00023015"/>
    </source>
</evidence>
<evidence type="ECO:0000256" key="16">
    <source>
        <dbReference type="ARBA" id="ARBA00071661"/>
    </source>
</evidence>
<evidence type="ECO:0000256" key="9">
    <source>
        <dbReference type="ARBA" id="ARBA00022833"/>
    </source>
</evidence>
<evidence type="ECO:0000313" key="24">
    <source>
        <dbReference type="EMBL" id="KAK6637032.1"/>
    </source>
</evidence>
<accession>A0AAN8S0P0</accession>
<dbReference type="PROSITE" id="PS51542">
    <property type="entry name" value="FYRN"/>
    <property type="match status" value="1"/>
</dbReference>
<dbReference type="GO" id="GO:0043565">
    <property type="term" value="F:sequence-specific DNA binding"/>
    <property type="evidence" value="ECO:0007669"/>
    <property type="project" value="InterPro"/>
</dbReference>
<feature type="region of interest" description="Disordered" evidence="18">
    <location>
        <begin position="1855"/>
        <end position="1890"/>
    </location>
</feature>
<keyword evidence="14" id="KW-0804">Transcription</keyword>
<feature type="domain" description="SET" evidence="20">
    <location>
        <begin position="2972"/>
        <end position="3088"/>
    </location>
</feature>
<dbReference type="SUPFAM" id="SSF82199">
    <property type="entry name" value="SET domain"/>
    <property type="match status" value="1"/>
</dbReference>
<evidence type="ECO:0000256" key="10">
    <source>
        <dbReference type="ARBA" id="ARBA00022853"/>
    </source>
</evidence>
<keyword evidence="8 17" id="KW-0863">Zinc-finger</keyword>
<dbReference type="Pfam" id="PF00628">
    <property type="entry name" value="PHD"/>
    <property type="match status" value="1"/>
</dbReference>
<feature type="domain" description="Post-SET" evidence="21">
    <location>
        <begin position="3094"/>
        <end position="3110"/>
    </location>
</feature>
<keyword evidence="4" id="KW-0808">Transferase</keyword>
<dbReference type="Gene3D" id="3.30.160.360">
    <property type="match status" value="2"/>
</dbReference>
<feature type="region of interest" description="Disordered" evidence="18">
    <location>
        <begin position="1131"/>
        <end position="1152"/>
    </location>
</feature>
<dbReference type="PROSITE" id="PS50868">
    <property type="entry name" value="POST_SET"/>
    <property type="match status" value="1"/>
</dbReference>
<dbReference type="PANTHER" id="PTHR45838:SF4">
    <property type="entry name" value="HISTONE-LYSINE N-METHYLTRANSFERASE TRITHORAX"/>
    <property type="match status" value="1"/>
</dbReference>
<dbReference type="InterPro" id="IPR046341">
    <property type="entry name" value="SET_dom_sf"/>
</dbReference>
<evidence type="ECO:0000256" key="12">
    <source>
        <dbReference type="ARBA" id="ARBA00023117"/>
    </source>
</evidence>
<dbReference type="GO" id="GO:0140949">
    <property type="term" value="F:histone H3K9 trimethyltransferase activity"/>
    <property type="evidence" value="ECO:0007669"/>
    <property type="project" value="UniProtKB-EC"/>
</dbReference>
<organism evidence="24 25">
    <name type="scientific">Polyplax serrata</name>
    <name type="common">Common mouse louse</name>
    <dbReference type="NCBI Taxonomy" id="468196"/>
    <lineage>
        <taxon>Eukaryota</taxon>
        <taxon>Metazoa</taxon>
        <taxon>Ecdysozoa</taxon>
        <taxon>Arthropoda</taxon>
        <taxon>Hexapoda</taxon>
        <taxon>Insecta</taxon>
        <taxon>Pterygota</taxon>
        <taxon>Neoptera</taxon>
        <taxon>Paraneoptera</taxon>
        <taxon>Psocodea</taxon>
        <taxon>Troctomorpha</taxon>
        <taxon>Phthiraptera</taxon>
        <taxon>Anoplura</taxon>
        <taxon>Polyplacidae</taxon>
        <taxon>Polyplax</taxon>
    </lineage>
</organism>
<feature type="compositionally biased region" description="Low complexity" evidence="18">
    <location>
        <begin position="2559"/>
        <end position="2568"/>
    </location>
</feature>
<evidence type="ECO:0000313" key="25">
    <source>
        <dbReference type="Proteomes" id="UP001372834"/>
    </source>
</evidence>
<dbReference type="CDD" id="cd15506">
    <property type="entry name" value="PHD1_KMT2A_like"/>
    <property type="match status" value="1"/>
</dbReference>
<dbReference type="SMART" id="SM00249">
    <property type="entry name" value="PHD"/>
    <property type="match status" value="4"/>
</dbReference>
<dbReference type="InterPro" id="IPR036427">
    <property type="entry name" value="Bromodomain-like_sf"/>
</dbReference>
<feature type="region of interest" description="Disordered" evidence="18">
    <location>
        <begin position="2102"/>
        <end position="2138"/>
    </location>
</feature>
<evidence type="ECO:0000256" key="2">
    <source>
        <dbReference type="ARBA" id="ARBA00012183"/>
    </source>
</evidence>
<evidence type="ECO:0000256" key="4">
    <source>
        <dbReference type="ARBA" id="ARBA00022679"/>
    </source>
</evidence>
<dbReference type="InterPro" id="IPR001628">
    <property type="entry name" value="Znf_hrmn_rcpt"/>
</dbReference>
<dbReference type="SUPFAM" id="SSF57903">
    <property type="entry name" value="FYVE/PHD zinc finger"/>
    <property type="match status" value="3"/>
</dbReference>
<dbReference type="Pfam" id="PF05965">
    <property type="entry name" value="FYRC"/>
    <property type="match status" value="1"/>
</dbReference>
<dbReference type="FunFam" id="3.30.40.10:FF:000002">
    <property type="entry name" value="Histone-lysine N-methyltransferase"/>
    <property type="match status" value="1"/>
</dbReference>
<evidence type="ECO:0000256" key="13">
    <source>
        <dbReference type="ARBA" id="ARBA00023125"/>
    </source>
</evidence>
<keyword evidence="5" id="KW-0949">S-adenosyl-L-methionine</keyword>
<keyword evidence="3" id="KW-0489">Methyltransferase</keyword>
<dbReference type="Pfam" id="PF13771">
    <property type="entry name" value="zf-HC5HC2H"/>
    <property type="match status" value="1"/>
</dbReference>
<dbReference type="InterPro" id="IPR034732">
    <property type="entry name" value="EPHD"/>
</dbReference>
<feature type="compositionally biased region" description="Low complexity" evidence="18">
    <location>
        <begin position="1137"/>
        <end position="1147"/>
    </location>
</feature>
<dbReference type="InterPro" id="IPR003616">
    <property type="entry name" value="Post-SET_dom"/>
</dbReference>
<dbReference type="PROSITE" id="PS51543">
    <property type="entry name" value="FYRC"/>
    <property type="match status" value="1"/>
</dbReference>
<comment type="subcellular location">
    <subcellularLocation>
        <location evidence="1">Nucleus</location>
    </subcellularLocation>
</comment>
<evidence type="ECO:0000259" key="21">
    <source>
        <dbReference type="PROSITE" id="PS50868"/>
    </source>
</evidence>
<evidence type="ECO:0000259" key="23">
    <source>
        <dbReference type="PROSITE" id="PS51805"/>
    </source>
</evidence>
<dbReference type="InterPro" id="IPR003889">
    <property type="entry name" value="FYrich_C"/>
</dbReference>
<keyword evidence="7" id="KW-0677">Repeat</keyword>
<dbReference type="GO" id="GO:0042800">
    <property type="term" value="F:histone H3K4 methyltransferase activity"/>
    <property type="evidence" value="ECO:0007669"/>
    <property type="project" value="TreeGrafter"/>
</dbReference>
<keyword evidence="11" id="KW-0805">Transcription regulation</keyword>
<sequence length="3110" mass="348558">MAADRPLAERGFVEIKMGRSKFPGKPSKIGNRKRVNLSSCSLPEENDSSKAAKNIYLGLSVFNEIFGDNEMVAPGPFHGFCMTEVEEALAEARLQQKQSEVEHKKQGININLWNEFQNELFSITSCSKYNNTSTSKTGEINKTNLSFDGGGFSKATDSTSKSCDNIVNWPSRKLLYKNVEKCQINGPQIRKMKNRKVVKFQPSQLKFNKLQCSPHLKKSLQSQAAKKLLEKAKMSNISECNKNTFADKKLSVSKRSIRTSRIINANKRFKEDNTYRSKFLRSTAKLCNYTNTECSQEDTLSTNASKNGSLKLKIEQENCTKKRGVKNDGSLSSKQNVSENLKESIRNRSLEYSGKVILREARLQLDKNNMSLLEGPFSTPNLSPNSQLTVNTKQSVTFPGSIVCGVCGIVRFYKFVEQAKKFGIYCCEFCQEFISKIIKSFDIKQHSKLQCLKGNGLCGVNTVIKSYHFNINGPQYQSVCQACWLKLCLKNFKMPHELKEKLLKLLPVNIQMAINVEFSTSKDVTHKFVLDSNIKDFKWLNENSSICSEKLNWPAIPDANHTEKYPRKRKRKTEKAASFLAQSGKVKADADEKSRQISVLKGPRVKHVCRSASVVLGQPLAVFPSDTSPNKKEVNVTVEDCNNCDNAVTKITNAEPQGIPPKPAFTESTDAKQKKEKKVDSVKEIINSKIGKLQMGGAKSKKRDKSKMENPVSMEFWESYDPEEICETGFGLIGSEMFSVRALCFLCGSSGQENLIHCGSCCEPYHEFCVEENQLKLHDGSWKFDWICPRCRICATCGKTSGQQLICVKCENSYHTECVDRVGGRLLHSPDRPWVCSACLRCKSCSGIDVSVFVGNLPLCKSCFVLRQKGNYCPLCQRCYEDDDYDSKMMECGQCKCWVHAKCEGLSDEKYEVLSFLPESVEYVCRMCCVIPPAPWWLAVEAELKSGYLGVLKALSKNRKACTMLKWSPRKQCTCRQLGFVSRALDFGDTKCSKVTGSDIKNLDENKTIQIREEKKCDVDKVTCQPGTISGRKTSIEVINHPTESLKLTLKIMKGFDADVKDNTNASDIVKGEQECETNIDSKENKVRVKKCPSTDENSEDSMTSAFDHPEENHLNSMCKRLALGVHSSDLPEKRSISSPLNPSSDSGIGITDDELKASHLTDEDSCKLDDQPSSEMVEVKQNCDTSVSFLEEKRECFCFLEVDSYNSRSKPFSPNLMSIKKKVTTSEYSSVHQFHQDMERMITTTHSTELMELYHQTIKDIFPWFDPKFSRVQNSSQKVVGTMSLESTPVKNTPLKNTEREECKIPKEELCGRSVDYYYSNYTLEDTRICLLCKTLGDGPPGDTGRLLYCGQNEWVHCNCALWSGEVFEEIDGSLQNVQSAISRGRSIRCPVCSLKGASIGCCARNCQETFHFGCARKIGCNFMDDKTMYCLAHKRESIGKVVQNEKDFEIRRPVYVELDKRKMKSADSNDIRFAVGALQVNSLGKFIVKLSDQEEAIVPDQYSCTRWFWSCYEPWRIVRYHFSVRVDEGCINEGVDFGVNITIDHSLEPEVLQSKLKQLSYFQSYNTLMDTSDKFSVETPKVKLESSRIKSFEDQDTKLSIAKKPRKGKQVVRKIFEQFDSKDDENCLADNQNTAALLPPDIEEAIFRDLPHDILDGISMQDIFMDIKNDPFESGSKDDAMEDSCECDSNIENSSREKKNECNNQNAFWIEGDNRQVVADESVAVTKSAKDFKRPKLDSQSTQPVRKPVTLKTYQKSSGLKWNYKTDVCNNKWKKSSKCQVSVNLLEPQERATSMKQNMLQELKFTDGLVTGVIGSMKDLKSRLDDNKRSIQDEGKENKFLSWQARLQPRLLQVDGNVDSSSGSEAGESPQRMTEESTNSHRDARGEFSLPCSKYSGHDKVPFPATLTDGVSLKDCDSANCLPQLYGNGDGDSDTSDSDDSEDIEMNLALKKRRLDSAKLRKSWLPFAQFKINQCDGGVDSEYEEEDLVKCALGDELPCSVATSKTDEEPVKCSKCHCTYRTKISYQRHLESCTSDFILSSSEAEISDEESPKKNINSPQTPMPEVSCSTKNDQNVIKKGENESSCKSTPVRNAICNTSPATNSVTTEKAGVKREKVVRKSYTRKRPTQNVKKTPTTNTIQQVKQILVQQQNAAPAVIVQDLGLSNMVPTPYPGSTVGFVAAIDSQNPFVKPQLIAAPGSIISGNFQFSSTPETQLLCLNSQSMQTANLPGFIIQQPNTGALIPSQPAPVVMSGDQMILGSNGLYDPCRGGMFLTSYNQPVLYNMETIVSNTVINQTNQFVSNVLGTTQSYSQTSTQIFQASEMEQIVSLPSNYFVVRSNPPSTDELICIQTPQAYVPTQNSIQVTNQSGFTSVQPIQAFSAEPKIMPTQINSVRCLQPVGPSLILGKIPSANGTGINQPVTQLVQKPTQPLSPAHPRSQVKITPPPSKKIPPTNQGKSIVTPKTSPKSNKPPAVQIPSRALVDYINNFKSDTCDTITSIKPSIVECEVQVPVSVSSTPESNNKSSKPTTNTSEDNSNVLQQENSRNNRIEPTLPDVIPISPPVSSKDYPTDESSESTPQILPIPVPEESIQGTQASLPTMKSVVQPDTSRMTSPLVKCSTIVKGNNSPTLDNQSNVSNSKCNDAQSIQPDDNTTQCNSKSTSSDAAKTELISDSFKESSSNEVVNEKNTFSEKYLSMPSLDDDLPIKTTLEKSDCTDTLPLQENIPTVTSNFKKKSLKELSACTNRIWRSNSQAKGKCKRKMICNDQNIFNSSQVLDKTNPLPERKEFGNPKPVQQLSFGKSYEERGPKLVFDVVSEDGYSNTSSSMAELWANICDSVQEMRASVKIPLLPSPRKGYEILGMQNHGLQHCLEQLRGVEQCLKYKCKYFLKDPSQKEDEEDEVKENLSGCARTEEFRRRKEYDMFAWLASKHRELPKLMEFGEESLSSIRRANNLPLAMKYRNLRETAKMYLGVYRSKIHGRGLFCLREIEAGEMVIEYAGEVIRSTLTDKREKYYTDKGIGCYMFRIDDHFVVDATMKGNAARFINHSCEPNCYSKVVDILGKKHIVIFALRKIAVMEELTYDYKFPFEDEKISCHCLSKKCKKYLN</sequence>
<dbReference type="Pfam" id="PF00856">
    <property type="entry name" value="SET"/>
    <property type="match status" value="1"/>
</dbReference>
<dbReference type="Gene3D" id="2.170.270.10">
    <property type="entry name" value="SET domain"/>
    <property type="match status" value="1"/>
</dbReference>
<dbReference type="EMBL" id="JAWJWE010000004">
    <property type="protein sequence ID" value="KAK6637032.1"/>
    <property type="molecule type" value="Genomic_DNA"/>
</dbReference>
<dbReference type="Gene3D" id="1.20.920.10">
    <property type="entry name" value="Bromodomain-like"/>
    <property type="match status" value="1"/>
</dbReference>
<dbReference type="SMART" id="SM00541">
    <property type="entry name" value="FYRN"/>
    <property type="match status" value="1"/>
</dbReference>
<evidence type="ECO:0000256" key="7">
    <source>
        <dbReference type="ARBA" id="ARBA00022737"/>
    </source>
</evidence>
<evidence type="ECO:0000256" key="15">
    <source>
        <dbReference type="ARBA" id="ARBA00023242"/>
    </source>
</evidence>
<keyword evidence="12" id="KW-0103">Bromodomain</keyword>
<dbReference type="Gene3D" id="3.30.40.10">
    <property type="entry name" value="Zinc/RING finger domain, C3HC4 (zinc finger)"/>
    <property type="match status" value="3"/>
</dbReference>
<name>A0AAN8S0P0_POLSC</name>
<dbReference type="FunFam" id="2.170.270.10:FF:000004">
    <property type="entry name" value="Histone-lysine N-methyltransferase"/>
    <property type="match status" value="1"/>
</dbReference>
<evidence type="ECO:0000256" key="1">
    <source>
        <dbReference type="ARBA" id="ARBA00004123"/>
    </source>
</evidence>
<gene>
    <name evidence="24" type="ORF">RUM43_010706</name>
</gene>
<feature type="region of interest" description="Disordered" evidence="18">
    <location>
        <begin position="2046"/>
        <end position="2074"/>
    </location>
</feature>
<feature type="region of interest" description="Disordered" evidence="18">
    <location>
        <begin position="2516"/>
        <end position="2585"/>
    </location>
</feature>
<dbReference type="Pfam" id="PF05964">
    <property type="entry name" value="FYRN"/>
    <property type="match status" value="1"/>
</dbReference>
<reference evidence="24 25" key="1">
    <citation type="submission" date="2023-10" db="EMBL/GenBank/DDBJ databases">
        <title>Genomes of two closely related lineages of the louse Polyplax serrata with different host specificities.</title>
        <authorList>
            <person name="Martinu J."/>
            <person name="Tarabai H."/>
            <person name="Stefka J."/>
            <person name="Hypsa V."/>
        </authorList>
    </citation>
    <scope>NUCLEOTIDE SEQUENCE [LARGE SCALE GENOMIC DNA]</scope>
    <source>
        <strain evidence="24">HR10_N</strain>
    </source>
</reference>
<dbReference type="EC" id="2.1.1.355" evidence="2"/>
<feature type="region of interest" description="Disordered" evidence="18">
    <location>
        <begin position="1087"/>
        <end position="1110"/>
    </location>
</feature>
<feature type="compositionally biased region" description="Low complexity" evidence="18">
    <location>
        <begin position="2464"/>
        <end position="2475"/>
    </location>
</feature>
<feature type="compositionally biased region" description="Polar residues" evidence="18">
    <location>
        <begin position="2627"/>
        <end position="2668"/>
    </location>
</feature>
<dbReference type="PROSITE" id="PS51030">
    <property type="entry name" value="NUCLEAR_REC_DBD_2"/>
    <property type="match status" value="1"/>
</dbReference>
<evidence type="ECO:0000256" key="17">
    <source>
        <dbReference type="PROSITE-ProRule" id="PRU00146"/>
    </source>
</evidence>
<dbReference type="InterPro" id="IPR001965">
    <property type="entry name" value="Znf_PHD"/>
</dbReference>
<keyword evidence="13" id="KW-0238">DNA-binding</keyword>
<dbReference type="InterPro" id="IPR001214">
    <property type="entry name" value="SET_dom"/>
</dbReference>
<keyword evidence="10" id="KW-0156">Chromatin regulator</keyword>
<feature type="domain" description="PHD-type" evidence="19">
    <location>
        <begin position="741"/>
        <end position="794"/>
    </location>
</feature>
<dbReference type="GO" id="GO:0032259">
    <property type="term" value="P:methylation"/>
    <property type="evidence" value="ECO:0007669"/>
    <property type="project" value="UniProtKB-KW"/>
</dbReference>
<evidence type="ECO:0000256" key="14">
    <source>
        <dbReference type="ARBA" id="ARBA00023163"/>
    </source>
</evidence>
<dbReference type="InterPro" id="IPR019787">
    <property type="entry name" value="Znf_PHD-finger"/>
</dbReference>
<feature type="compositionally biased region" description="Basic and acidic residues" evidence="18">
    <location>
        <begin position="1875"/>
        <end position="1888"/>
    </location>
</feature>
<dbReference type="InterPro" id="IPR011011">
    <property type="entry name" value="Znf_FYVE_PHD"/>
</dbReference>
<feature type="domain" description="Nuclear receptor" evidence="22">
    <location>
        <begin position="401"/>
        <end position="501"/>
    </location>
</feature>
<feature type="region of interest" description="Disordered" evidence="18">
    <location>
        <begin position="2627"/>
        <end position="2670"/>
    </location>
</feature>
<feature type="domain" description="PHD-type" evidence="19">
    <location>
        <begin position="791"/>
        <end position="842"/>
    </location>
</feature>
<feature type="domain" description="PHD-type" evidence="23">
    <location>
        <begin position="1328"/>
        <end position="1436"/>
    </location>
</feature>
<evidence type="ECO:0000256" key="6">
    <source>
        <dbReference type="ARBA" id="ARBA00022723"/>
    </source>
</evidence>
<feature type="domain" description="PHD-type" evidence="19">
    <location>
        <begin position="870"/>
        <end position="931"/>
    </location>
</feature>
<dbReference type="PANTHER" id="PTHR45838">
    <property type="entry name" value="HISTONE-LYSINE-N-METHYLTRANSFERASE 2 KMT2 FAMILY MEMBER"/>
    <property type="match status" value="1"/>
</dbReference>
<dbReference type="Proteomes" id="UP001372834">
    <property type="component" value="Unassembled WGS sequence"/>
</dbReference>
<comment type="caution">
    <text evidence="24">The sequence shown here is derived from an EMBL/GenBank/DDBJ whole genome shotgun (WGS) entry which is preliminary data.</text>
</comment>
<dbReference type="PROSITE" id="PS51805">
    <property type="entry name" value="EPHD"/>
    <property type="match status" value="1"/>
</dbReference>
<keyword evidence="15" id="KW-0539">Nucleus</keyword>
<dbReference type="GO" id="GO:0098687">
    <property type="term" value="C:chromosomal region"/>
    <property type="evidence" value="ECO:0007669"/>
    <property type="project" value="UniProtKB-ARBA"/>
</dbReference>
<dbReference type="GO" id="GO:0008270">
    <property type="term" value="F:zinc ion binding"/>
    <property type="evidence" value="ECO:0007669"/>
    <property type="project" value="UniProtKB-KW"/>
</dbReference>
<dbReference type="InterPro" id="IPR003888">
    <property type="entry name" value="FYrich_N"/>
</dbReference>
<dbReference type="GO" id="GO:0045893">
    <property type="term" value="P:positive regulation of DNA-templated transcription"/>
    <property type="evidence" value="ECO:0007669"/>
    <property type="project" value="TreeGrafter"/>
</dbReference>
<dbReference type="InterPro" id="IPR047219">
    <property type="entry name" value="KMT2A_2B_SET"/>
</dbReference>
<evidence type="ECO:0000256" key="18">
    <source>
        <dbReference type="SAM" id="MobiDB-lite"/>
    </source>
</evidence>
<evidence type="ECO:0000256" key="5">
    <source>
        <dbReference type="ARBA" id="ARBA00022691"/>
    </source>
</evidence>
<keyword evidence="6" id="KW-0479">Metal-binding</keyword>
<evidence type="ECO:0000259" key="19">
    <source>
        <dbReference type="PROSITE" id="PS50016"/>
    </source>
</evidence>
<dbReference type="CDD" id="cd15508">
    <property type="entry name" value="PHD3_KMT2A_like"/>
    <property type="match status" value="1"/>
</dbReference>
<dbReference type="PROSITE" id="PS50016">
    <property type="entry name" value="ZF_PHD_2"/>
    <property type="match status" value="3"/>
</dbReference>
<dbReference type="SMART" id="SM00317">
    <property type="entry name" value="SET"/>
    <property type="match status" value="1"/>
</dbReference>
<feature type="region of interest" description="Disordered" evidence="18">
    <location>
        <begin position="2429"/>
        <end position="2478"/>
    </location>
</feature>
<keyword evidence="9" id="KW-0862">Zinc</keyword>
<proteinExistence type="predicted"/>
<feature type="compositionally biased region" description="Polar residues" evidence="18">
    <location>
        <begin position="2516"/>
        <end position="2549"/>
    </location>
</feature>
<dbReference type="GO" id="GO:0003700">
    <property type="term" value="F:DNA-binding transcription factor activity"/>
    <property type="evidence" value="ECO:0007669"/>
    <property type="project" value="InterPro"/>
</dbReference>
<feature type="compositionally biased region" description="Basic and acidic residues" evidence="18">
    <location>
        <begin position="669"/>
        <end position="678"/>
    </location>
</feature>
<dbReference type="GO" id="GO:0005700">
    <property type="term" value="C:polytene chromosome"/>
    <property type="evidence" value="ECO:0007669"/>
    <property type="project" value="UniProtKB-ARBA"/>
</dbReference>
<feature type="region of interest" description="Disordered" evidence="18">
    <location>
        <begin position="653"/>
        <end position="678"/>
    </location>
</feature>
<dbReference type="PROSITE" id="PS50280">
    <property type="entry name" value="SET"/>
    <property type="match status" value="1"/>
</dbReference>
<evidence type="ECO:0000256" key="8">
    <source>
        <dbReference type="ARBA" id="ARBA00022771"/>
    </source>
</evidence>
<dbReference type="SMART" id="SM00542">
    <property type="entry name" value="FYRC"/>
    <property type="match status" value="1"/>
</dbReference>
<protein>
    <recommendedName>
        <fullName evidence="16">Histone-lysine N-methyltransferase trithorax</fullName>
        <ecNumber evidence="2">2.1.1.355</ecNumber>
    </recommendedName>
</protein>
<dbReference type="InterPro" id="IPR013083">
    <property type="entry name" value="Znf_RING/FYVE/PHD"/>
</dbReference>
<evidence type="ECO:0000259" key="20">
    <source>
        <dbReference type="PROSITE" id="PS50280"/>
    </source>
</evidence>
<evidence type="ECO:0000256" key="3">
    <source>
        <dbReference type="ARBA" id="ARBA00022603"/>
    </source>
</evidence>
<evidence type="ECO:0000259" key="22">
    <source>
        <dbReference type="PROSITE" id="PS51030"/>
    </source>
</evidence>
<dbReference type="CDD" id="cd19170">
    <property type="entry name" value="SET_KMT2A_2B"/>
    <property type="match status" value="1"/>
</dbReference>
<dbReference type="GO" id="GO:0035097">
    <property type="term" value="C:histone methyltransferase complex"/>
    <property type="evidence" value="ECO:0007669"/>
    <property type="project" value="TreeGrafter"/>
</dbReference>